<evidence type="ECO:0000256" key="1">
    <source>
        <dbReference type="SAM" id="MobiDB-lite"/>
    </source>
</evidence>
<proteinExistence type="predicted"/>
<reference evidence="2 3" key="1">
    <citation type="submission" date="2019-05" db="EMBL/GenBank/DDBJ databases">
        <title>Another draft genome of Portunus trituberculatus and its Hox gene families provides insights of decapod evolution.</title>
        <authorList>
            <person name="Jeong J.-H."/>
            <person name="Song I."/>
            <person name="Kim S."/>
            <person name="Choi T."/>
            <person name="Kim D."/>
            <person name="Ryu S."/>
            <person name="Kim W."/>
        </authorList>
    </citation>
    <scope>NUCLEOTIDE SEQUENCE [LARGE SCALE GENOMIC DNA]</scope>
    <source>
        <tissue evidence="2">Muscle</tissue>
    </source>
</reference>
<organism evidence="2 3">
    <name type="scientific">Portunus trituberculatus</name>
    <name type="common">Swimming crab</name>
    <name type="synonym">Neptunus trituberculatus</name>
    <dbReference type="NCBI Taxonomy" id="210409"/>
    <lineage>
        <taxon>Eukaryota</taxon>
        <taxon>Metazoa</taxon>
        <taxon>Ecdysozoa</taxon>
        <taxon>Arthropoda</taxon>
        <taxon>Crustacea</taxon>
        <taxon>Multicrustacea</taxon>
        <taxon>Malacostraca</taxon>
        <taxon>Eumalacostraca</taxon>
        <taxon>Eucarida</taxon>
        <taxon>Decapoda</taxon>
        <taxon>Pleocyemata</taxon>
        <taxon>Brachyura</taxon>
        <taxon>Eubrachyura</taxon>
        <taxon>Portunoidea</taxon>
        <taxon>Portunidae</taxon>
        <taxon>Portuninae</taxon>
        <taxon>Portunus</taxon>
    </lineage>
</organism>
<feature type="compositionally biased region" description="Basic and acidic residues" evidence="1">
    <location>
        <begin position="9"/>
        <end position="21"/>
    </location>
</feature>
<comment type="caution">
    <text evidence="2">The sequence shown here is derived from an EMBL/GenBank/DDBJ whole genome shotgun (WGS) entry which is preliminary data.</text>
</comment>
<dbReference type="Proteomes" id="UP000324222">
    <property type="component" value="Unassembled WGS sequence"/>
</dbReference>
<protein>
    <submittedName>
        <fullName evidence="2">Uncharacterized protein</fullName>
    </submittedName>
</protein>
<sequence>MVVVGSGGREPRGEGGGDQHIRTASLGNERHKHGVCSRPDSGKRMGECAPLRNTRVIQRAGELFDTTRQEGNERYYSSHGKECSPQQKSL</sequence>
<dbReference type="EMBL" id="VSRR010024520">
    <property type="protein sequence ID" value="MPC66252.1"/>
    <property type="molecule type" value="Genomic_DNA"/>
</dbReference>
<feature type="region of interest" description="Disordered" evidence="1">
    <location>
        <begin position="64"/>
        <end position="90"/>
    </location>
</feature>
<keyword evidence="3" id="KW-1185">Reference proteome</keyword>
<accession>A0A5B7H552</accession>
<evidence type="ECO:0000313" key="2">
    <source>
        <dbReference type="EMBL" id="MPC66252.1"/>
    </source>
</evidence>
<evidence type="ECO:0000313" key="3">
    <source>
        <dbReference type="Proteomes" id="UP000324222"/>
    </source>
</evidence>
<dbReference type="AlphaFoldDB" id="A0A5B7H552"/>
<gene>
    <name evidence="2" type="ORF">E2C01_060399</name>
</gene>
<name>A0A5B7H552_PORTR</name>
<feature type="region of interest" description="Disordered" evidence="1">
    <location>
        <begin position="1"/>
        <end position="47"/>
    </location>
</feature>